<reference evidence="4 5" key="1">
    <citation type="submission" date="2017-03" db="EMBL/GenBank/DDBJ databases">
        <title>Genomes of endolithic fungi from Antarctica.</title>
        <authorList>
            <person name="Coleine C."/>
            <person name="Masonjones S."/>
            <person name="Stajich J.E."/>
        </authorList>
    </citation>
    <scope>NUCLEOTIDE SEQUENCE [LARGE SCALE GENOMIC DNA]</scope>
    <source>
        <strain evidence="4 5">CCFEE 5311</strain>
    </source>
</reference>
<dbReference type="Proteomes" id="UP000310066">
    <property type="component" value="Unassembled WGS sequence"/>
</dbReference>
<dbReference type="EMBL" id="NAJP01000001">
    <property type="protein sequence ID" value="TKA49445.1"/>
    <property type="molecule type" value="Genomic_DNA"/>
</dbReference>
<feature type="compositionally biased region" description="Polar residues" evidence="1">
    <location>
        <begin position="8"/>
        <end position="21"/>
    </location>
</feature>
<dbReference type="EMBL" id="JASUXU010000073">
    <property type="protein sequence ID" value="KAK0310884.1"/>
    <property type="molecule type" value="Genomic_DNA"/>
</dbReference>
<feature type="region of interest" description="Disordered" evidence="1">
    <location>
        <begin position="1"/>
        <end position="21"/>
    </location>
</feature>
<dbReference type="AlphaFoldDB" id="A0A4U0VLT0"/>
<dbReference type="Proteomes" id="UP001175353">
    <property type="component" value="Unassembled WGS sequence"/>
</dbReference>
<reference evidence="3" key="3">
    <citation type="submission" date="2023-06" db="EMBL/GenBank/DDBJ databases">
        <title>Black Yeasts Isolated from many extreme environments.</title>
        <authorList>
            <person name="Coleine C."/>
            <person name="Stajich J.E."/>
            <person name="Selbmann L."/>
        </authorList>
    </citation>
    <scope>NUCLEOTIDE SEQUENCE</scope>
    <source>
        <strain evidence="3">CCFEE 5200</strain>
    </source>
</reference>
<evidence type="ECO:0000313" key="5">
    <source>
        <dbReference type="Proteomes" id="UP000310066"/>
    </source>
</evidence>
<dbReference type="Proteomes" id="UP001168146">
    <property type="component" value="Unassembled WGS sequence"/>
</dbReference>
<protein>
    <submittedName>
        <fullName evidence="4">Uncharacterized protein</fullName>
    </submittedName>
</protein>
<keyword evidence="6" id="KW-1185">Reference proteome</keyword>
<dbReference type="EMBL" id="JAUJLE010000073">
    <property type="protein sequence ID" value="KAK0989857.1"/>
    <property type="molecule type" value="Genomic_DNA"/>
</dbReference>
<evidence type="ECO:0000313" key="3">
    <source>
        <dbReference type="EMBL" id="KAK0989857.1"/>
    </source>
</evidence>
<evidence type="ECO:0000313" key="6">
    <source>
        <dbReference type="Proteomes" id="UP001175353"/>
    </source>
</evidence>
<reference evidence="2" key="2">
    <citation type="submission" date="2021-12" db="EMBL/GenBank/DDBJ databases">
        <title>Black yeast isolated from Biological Soil Crust.</title>
        <authorList>
            <person name="Kurbessoian T."/>
        </authorList>
    </citation>
    <scope>NUCLEOTIDE SEQUENCE</scope>
    <source>
        <strain evidence="2">CCFEE 5208</strain>
    </source>
</reference>
<evidence type="ECO:0000256" key="1">
    <source>
        <dbReference type="SAM" id="MobiDB-lite"/>
    </source>
</evidence>
<sequence>MAHVSATAVRSNDSDNQPTNITNVSLGFTKHLYTSCIEHDHPPANQESRIPSSNELLRMPSSSSAKAAREQSPFLRLPAELRIQIYSLLVLPRNPIDLLPSFQRVNSSTQDYFDYDQKAPETDTQSPTDLPAPTIMIRTIDPDSYRRRYPDSHPLPTRSKYSVRCDRFRSACKSTTYHCINLPRIEDHMAILRASQQVHAECADLLYSTYTFDFDTHVEALVPFFSDLTPFARGRVRSVRLVKRALAYEKEFDRCEWSTALRYLTSEASGIRLRKLELGIVAGRPGENGWDRVARYDAEHFRQSHDSAEGMEWMQYLLQMRGLQELDVKAVVEHCPPTTNSSAMARYVRFSASVEGGFAEFLKGELLGGTNT</sequence>
<evidence type="ECO:0000313" key="4">
    <source>
        <dbReference type="EMBL" id="TKA49445.1"/>
    </source>
</evidence>
<proteinExistence type="predicted"/>
<accession>A0A4U0VLT0</accession>
<organism evidence="4 5">
    <name type="scientific">Friedmanniomyces endolithicus</name>
    <dbReference type="NCBI Taxonomy" id="329885"/>
    <lineage>
        <taxon>Eukaryota</taxon>
        <taxon>Fungi</taxon>
        <taxon>Dikarya</taxon>
        <taxon>Ascomycota</taxon>
        <taxon>Pezizomycotina</taxon>
        <taxon>Dothideomycetes</taxon>
        <taxon>Dothideomycetidae</taxon>
        <taxon>Mycosphaerellales</taxon>
        <taxon>Teratosphaeriaceae</taxon>
        <taxon>Friedmanniomyces</taxon>
    </lineage>
</organism>
<evidence type="ECO:0000313" key="2">
    <source>
        <dbReference type="EMBL" id="KAK0310884.1"/>
    </source>
</evidence>
<dbReference type="OrthoDB" id="5420711at2759"/>
<comment type="caution">
    <text evidence="4">The sequence shown here is derived from an EMBL/GenBank/DDBJ whole genome shotgun (WGS) entry which is preliminary data.</text>
</comment>
<dbReference type="PANTHER" id="PTHR38790">
    <property type="entry name" value="2EXR DOMAIN-CONTAINING PROTEIN-RELATED"/>
    <property type="match status" value="1"/>
</dbReference>
<gene>
    <name evidence="4" type="ORF">B0A54_00111</name>
    <name evidence="2" type="ORF">LTR82_014631</name>
    <name evidence="3" type="ORF">LTR91_009123</name>
</gene>
<name>A0A4U0VLT0_9PEZI</name>